<proteinExistence type="predicted"/>
<dbReference type="EMBL" id="JAOTHD010000009">
    <property type="protein sequence ID" value="MDB6246513.1"/>
    <property type="molecule type" value="Genomic_DNA"/>
</dbReference>
<evidence type="ECO:0000313" key="1">
    <source>
        <dbReference type="EMBL" id="MDB6246513.1"/>
    </source>
</evidence>
<reference evidence="1" key="1">
    <citation type="journal article" date="2022" name="Microorganisms">
        <title>Antibiotic Susceptibility, Resistance Gene Determinants and Corresponding Genomic Regions in Lactobacillus amylovorus Isolates Derived from Wild Boars and Domestic Pigs.</title>
        <authorList>
            <person name="Moravkova M."/>
            <person name="Kostovova I."/>
            <person name="Kavanova K."/>
            <person name="Pechar R."/>
            <person name="Stanek S."/>
            <person name="Brychta A."/>
            <person name="Zeman M."/>
            <person name="Kubasova T."/>
        </authorList>
    </citation>
    <scope>NUCLEOTIDE SEQUENCE</scope>
    <source>
        <strain evidence="1">M597B</strain>
    </source>
</reference>
<dbReference type="AlphaFoldDB" id="A0AAW6B997"/>
<accession>A0AAW6B997</accession>
<sequence>MVNDVEDDFIAGYTESVRKDRDILDRIDLTKPVQEQLESVLNSTKNTISFCFDRKIEIQILLSENGDILSPYDVRQSIMAFLHQSPVELMSSMVPNKEEKTEQ</sequence>
<comment type="caution">
    <text evidence="1">The sequence shown here is derived from an EMBL/GenBank/DDBJ whole genome shotgun (WGS) entry which is preliminary data.</text>
</comment>
<evidence type="ECO:0000313" key="2">
    <source>
        <dbReference type="Proteomes" id="UP001141961"/>
    </source>
</evidence>
<gene>
    <name evidence="1" type="ORF">ODV14_04005</name>
</gene>
<reference evidence="1" key="2">
    <citation type="submission" date="2022-10" db="EMBL/GenBank/DDBJ databases">
        <authorList>
            <person name="Kostovova I."/>
            <person name="Moravkova M."/>
            <person name="Pechar R."/>
        </authorList>
    </citation>
    <scope>NUCLEOTIDE SEQUENCE</scope>
    <source>
        <strain evidence="1">M597B</strain>
    </source>
</reference>
<dbReference type="RefSeq" id="WP_271326914.1">
    <property type="nucleotide sequence ID" value="NZ_JAOTHC010000009.1"/>
</dbReference>
<name>A0AAW6B997_LACAM</name>
<dbReference type="Proteomes" id="UP001141961">
    <property type="component" value="Unassembled WGS sequence"/>
</dbReference>
<protein>
    <submittedName>
        <fullName evidence="1">Uncharacterized protein</fullName>
    </submittedName>
</protein>
<organism evidence="1 2">
    <name type="scientific">Lactobacillus amylovorus</name>
    <dbReference type="NCBI Taxonomy" id="1604"/>
    <lineage>
        <taxon>Bacteria</taxon>
        <taxon>Bacillati</taxon>
        <taxon>Bacillota</taxon>
        <taxon>Bacilli</taxon>
        <taxon>Lactobacillales</taxon>
        <taxon>Lactobacillaceae</taxon>
        <taxon>Lactobacillus</taxon>
    </lineage>
</organism>